<protein>
    <submittedName>
        <fullName evidence="2">Uncharacterized protein</fullName>
    </submittedName>
</protein>
<dbReference type="EMBL" id="DS028096">
    <property type="protein sequence ID" value="KMP06975.1"/>
    <property type="molecule type" value="Genomic_DNA"/>
</dbReference>
<gene>
    <name evidence="2" type="ORF">CIRG_06656</name>
</gene>
<reference evidence="3" key="1">
    <citation type="journal article" date="2010" name="Genome Res.">
        <title>Population genomic sequencing of Coccidioides fungi reveals recent hybridization and transposon control.</title>
        <authorList>
            <person name="Neafsey D.E."/>
            <person name="Barker B.M."/>
            <person name="Sharpton T.J."/>
            <person name="Stajich J.E."/>
            <person name="Park D.J."/>
            <person name="Whiston E."/>
            <person name="Hung C.-Y."/>
            <person name="McMahan C."/>
            <person name="White J."/>
            <person name="Sykes S."/>
            <person name="Heiman D."/>
            <person name="Young S."/>
            <person name="Zeng Q."/>
            <person name="Abouelleil A."/>
            <person name="Aftuck L."/>
            <person name="Bessette D."/>
            <person name="Brown A."/>
            <person name="FitzGerald M."/>
            <person name="Lui A."/>
            <person name="Macdonald J.P."/>
            <person name="Priest M."/>
            <person name="Orbach M.J."/>
            <person name="Galgiani J.N."/>
            <person name="Kirkland T.N."/>
            <person name="Cole G.T."/>
            <person name="Birren B.W."/>
            <person name="Henn M.R."/>
            <person name="Taylor J.W."/>
            <person name="Rounsley S.D."/>
        </authorList>
    </citation>
    <scope>NUCLEOTIDE SEQUENCE [LARGE SCALE GENOMIC DNA]</scope>
    <source>
        <strain evidence="3">RMSCC 2394</strain>
    </source>
</reference>
<organism evidence="2 3">
    <name type="scientific">Coccidioides immitis RMSCC 2394</name>
    <dbReference type="NCBI Taxonomy" id="404692"/>
    <lineage>
        <taxon>Eukaryota</taxon>
        <taxon>Fungi</taxon>
        <taxon>Dikarya</taxon>
        <taxon>Ascomycota</taxon>
        <taxon>Pezizomycotina</taxon>
        <taxon>Eurotiomycetes</taxon>
        <taxon>Eurotiomycetidae</taxon>
        <taxon>Onygenales</taxon>
        <taxon>Onygenaceae</taxon>
        <taxon>Coccidioides</taxon>
    </lineage>
</organism>
<evidence type="ECO:0000313" key="2">
    <source>
        <dbReference type="EMBL" id="KMP06975.1"/>
    </source>
</evidence>
<accession>A0A0J6YH73</accession>
<dbReference type="Proteomes" id="UP000054565">
    <property type="component" value="Unassembled WGS sequence"/>
</dbReference>
<dbReference type="AlphaFoldDB" id="A0A0J6YH73"/>
<name>A0A0J6YH73_COCIT</name>
<evidence type="ECO:0000313" key="3">
    <source>
        <dbReference type="Proteomes" id="UP000054565"/>
    </source>
</evidence>
<keyword evidence="1" id="KW-0732">Signal</keyword>
<proteinExistence type="predicted"/>
<feature type="signal peptide" evidence="1">
    <location>
        <begin position="1"/>
        <end position="18"/>
    </location>
</feature>
<evidence type="ECO:0000256" key="1">
    <source>
        <dbReference type="SAM" id="SignalP"/>
    </source>
</evidence>
<sequence>MSHTLGLLREWLALPSFCLNVHLPTMEQTREDFSGMIALTYARMSISHRSQELEWAGNMSSAAVLLSKKDARSSNELIWERGRTTMTTGILSRSERGSLHDSRSRPNSLISSLVNSQMLGMPAVPLKLATPSTERICGHERVSPAASRKAHQVING</sequence>
<feature type="chain" id="PRO_5005284965" evidence="1">
    <location>
        <begin position="19"/>
        <end position="156"/>
    </location>
</feature>